<comment type="caution">
    <text evidence="4">The sequence shown here is derived from an EMBL/GenBank/DDBJ whole genome shotgun (WGS) entry which is preliminary data.</text>
</comment>
<sequence>MKKRLIAAAALTALALSGCTAAADAEQQAAEGGTASANSAVDLSKIEKSEAAAKLLPADIVERGTFVLAVDATYPPNEFKDDAGNPIGWEVDLMNAAIVKLGLEPKNEISKFENIIPKIELGTYDSGIAGYYDTVKRQENFDMVDFFLAGNQFGSLKENPISDELDICGQKISVPNGGSAPLYYLPEVEKRCAAEGKGSIEVMGYDTTDEMVAAVTLGRAFAFVADSPVVSYAVKNSGGKLVASEIYETLPAGAPFKKGNDELVAAFAAAVQELHDDGTYDEILEFWGVEAGRLDAITVNAGTE</sequence>
<reference evidence="4" key="2">
    <citation type="submission" date="2020-09" db="EMBL/GenBank/DDBJ databases">
        <authorList>
            <person name="Sun Q."/>
            <person name="Ohkuma M."/>
        </authorList>
    </citation>
    <scope>NUCLEOTIDE SEQUENCE</scope>
    <source>
        <strain evidence="4">JCM 3346</strain>
    </source>
</reference>
<evidence type="ECO:0000256" key="1">
    <source>
        <dbReference type="ARBA" id="ARBA00022729"/>
    </source>
</evidence>
<dbReference type="InterPro" id="IPR001638">
    <property type="entry name" value="Solute-binding_3/MltF_N"/>
</dbReference>
<dbReference type="CDD" id="cd01004">
    <property type="entry name" value="PBP2_MidA_like"/>
    <property type="match status" value="1"/>
</dbReference>
<dbReference type="PANTHER" id="PTHR35936:SF17">
    <property type="entry name" value="ARGININE-BINDING EXTRACELLULAR PROTEIN ARTP"/>
    <property type="match status" value="1"/>
</dbReference>
<dbReference type="Proteomes" id="UP000610303">
    <property type="component" value="Unassembled WGS sequence"/>
</dbReference>
<protein>
    <submittedName>
        <fullName evidence="4">ABC transporter substrate-binding protein</fullName>
    </submittedName>
</protein>
<dbReference type="PROSITE" id="PS51257">
    <property type="entry name" value="PROKAR_LIPOPROTEIN"/>
    <property type="match status" value="1"/>
</dbReference>
<keyword evidence="1 2" id="KW-0732">Signal</keyword>
<dbReference type="PANTHER" id="PTHR35936">
    <property type="entry name" value="MEMBRANE-BOUND LYTIC MUREIN TRANSGLYCOSYLASE F"/>
    <property type="match status" value="1"/>
</dbReference>
<evidence type="ECO:0000256" key="2">
    <source>
        <dbReference type="SAM" id="SignalP"/>
    </source>
</evidence>
<feature type="signal peptide" evidence="2">
    <location>
        <begin position="1"/>
        <end position="22"/>
    </location>
</feature>
<gene>
    <name evidence="4" type="ORF">GCM10010196_32340</name>
</gene>
<keyword evidence="5" id="KW-1185">Reference proteome</keyword>
<evidence type="ECO:0000259" key="3">
    <source>
        <dbReference type="SMART" id="SM00062"/>
    </source>
</evidence>
<proteinExistence type="predicted"/>
<dbReference type="EMBL" id="BMRJ01000005">
    <property type="protein sequence ID" value="GGR35841.1"/>
    <property type="molecule type" value="Genomic_DNA"/>
</dbReference>
<dbReference type="Gene3D" id="3.40.190.10">
    <property type="entry name" value="Periplasmic binding protein-like II"/>
    <property type="match status" value="2"/>
</dbReference>
<evidence type="ECO:0000313" key="4">
    <source>
        <dbReference type="EMBL" id="GGR35841.1"/>
    </source>
</evidence>
<name>A0A918FG76_AGRME</name>
<reference evidence="4" key="1">
    <citation type="journal article" date="2014" name="Int. J. Syst. Evol. Microbiol.">
        <title>Complete genome sequence of Corynebacterium casei LMG S-19264T (=DSM 44701T), isolated from a smear-ripened cheese.</title>
        <authorList>
            <consortium name="US DOE Joint Genome Institute (JGI-PGF)"/>
            <person name="Walter F."/>
            <person name="Albersmeier A."/>
            <person name="Kalinowski J."/>
            <person name="Ruckert C."/>
        </authorList>
    </citation>
    <scope>NUCLEOTIDE SEQUENCE</scope>
    <source>
        <strain evidence="4">JCM 3346</strain>
    </source>
</reference>
<feature type="chain" id="PRO_5038548288" evidence="2">
    <location>
        <begin position="23"/>
        <end position="304"/>
    </location>
</feature>
<accession>A0A918FG76</accession>
<organism evidence="4 5">
    <name type="scientific">Agromyces mediolanus</name>
    <name type="common">Corynebacterium mediolanum</name>
    <dbReference type="NCBI Taxonomy" id="41986"/>
    <lineage>
        <taxon>Bacteria</taxon>
        <taxon>Bacillati</taxon>
        <taxon>Actinomycetota</taxon>
        <taxon>Actinomycetes</taxon>
        <taxon>Micrococcales</taxon>
        <taxon>Microbacteriaceae</taxon>
        <taxon>Agromyces</taxon>
    </lineage>
</organism>
<dbReference type="SMART" id="SM00062">
    <property type="entry name" value="PBPb"/>
    <property type="match status" value="1"/>
</dbReference>
<dbReference type="Pfam" id="PF00497">
    <property type="entry name" value="SBP_bac_3"/>
    <property type="match status" value="1"/>
</dbReference>
<dbReference type="AlphaFoldDB" id="A0A918FG76"/>
<feature type="domain" description="Solute-binding protein family 3/N-terminal" evidence="3">
    <location>
        <begin position="65"/>
        <end position="291"/>
    </location>
</feature>
<dbReference type="SUPFAM" id="SSF53850">
    <property type="entry name" value="Periplasmic binding protein-like II"/>
    <property type="match status" value="1"/>
</dbReference>
<dbReference type="RefSeq" id="WP_189086442.1">
    <property type="nucleotide sequence ID" value="NZ_BMRJ01000005.1"/>
</dbReference>
<evidence type="ECO:0000313" key="5">
    <source>
        <dbReference type="Proteomes" id="UP000610303"/>
    </source>
</evidence>